<sequence>MHINCPANEIRLSKRRFKTNLPMFYSTLSGMFSHCYKLDSSHYFRKKKDETHRTDFCILWMSLEMFAWCFFQSIVSRVVFRLILGTGCHCETLG</sequence>
<accession>A0AAV4VCS4</accession>
<protein>
    <submittedName>
        <fullName evidence="2">Uncharacterized protein</fullName>
    </submittedName>
</protein>
<evidence type="ECO:0000256" key="1">
    <source>
        <dbReference type="SAM" id="Phobius"/>
    </source>
</evidence>
<dbReference type="Proteomes" id="UP001054945">
    <property type="component" value="Unassembled WGS sequence"/>
</dbReference>
<evidence type="ECO:0000313" key="3">
    <source>
        <dbReference type="Proteomes" id="UP001054945"/>
    </source>
</evidence>
<keyword evidence="1" id="KW-0812">Transmembrane</keyword>
<comment type="caution">
    <text evidence="2">The sequence shown here is derived from an EMBL/GenBank/DDBJ whole genome shotgun (WGS) entry which is preliminary data.</text>
</comment>
<keyword evidence="3" id="KW-1185">Reference proteome</keyword>
<gene>
    <name evidence="2" type="ORF">CEXT_365781</name>
</gene>
<dbReference type="AlphaFoldDB" id="A0AAV4VCS4"/>
<reference evidence="2 3" key="1">
    <citation type="submission" date="2021-06" db="EMBL/GenBank/DDBJ databases">
        <title>Caerostris extrusa draft genome.</title>
        <authorList>
            <person name="Kono N."/>
            <person name="Arakawa K."/>
        </authorList>
    </citation>
    <scope>NUCLEOTIDE SEQUENCE [LARGE SCALE GENOMIC DNA]</scope>
</reference>
<proteinExistence type="predicted"/>
<keyword evidence="1" id="KW-1133">Transmembrane helix</keyword>
<organism evidence="2 3">
    <name type="scientific">Caerostris extrusa</name>
    <name type="common">Bark spider</name>
    <name type="synonym">Caerostris bankana</name>
    <dbReference type="NCBI Taxonomy" id="172846"/>
    <lineage>
        <taxon>Eukaryota</taxon>
        <taxon>Metazoa</taxon>
        <taxon>Ecdysozoa</taxon>
        <taxon>Arthropoda</taxon>
        <taxon>Chelicerata</taxon>
        <taxon>Arachnida</taxon>
        <taxon>Araneae</taxon>
        <taxon>Araneomorphae</taxon>
        <taxon>Entelegynae</taxon>
        <taxon>Araneoidea</taxon>
        <taxon>Araneidae</taxon>
        <taxon>Caerostris</taxon>
    </lineage>
</organism>
<feature type="transmembrane region" description="Helical" evidence="1">
    <location>
        <begin position="56"/>
        <end position="75"/>
    </location>
</feature>
<keyword evidence="1" id="KW-0472">Membrane</keyword>
<dbReference type="EMBL" id="BPLR01014275">
    <property type="protein sequence ID" value="GIY67711.1"/>
    <property type="molecule type" value="Genomic_DNA"/>
</dbReference>
<evidence type="ECO:0000313" key="2">
    <source>
        <dbReference type="EMBL" id="GIY67711.1"/>
    </source>
</evidence>
<name>A0AAV4VCS4_CAEEX</name>